<dbReference type="PANTHER" id="PTHR43498:SF1">
    <property type="entry name" value="COB--COM HETERODISULFIDE REDUCTASE IRON-SULFUR SUBUNIT A"/>
    <property type="match status" value="1"/>
</dbReference>
<keyword evidence="1" id="KW-0004">4Fe-4S</keyword>
<dbReference type="EMBL" id="BAAFGK010000004">
    <property type="protein sequence ID" value="GAB0056823.1"/>
    <property type="molecule type" value="Genomic_DNA"/>
</dbReference>
<dbReference type="Proteomes" id="UP001628193">
    <property type="component" value="Unassembled WGS sequence"/>
</dbReference>
<keyword evidence="4" id="KW-0408">Iron</keyword>
<dbReference type="SUPFAM" id="SSF51905">
    <property type="entry name" value="FAD/NAD(P)-binding domain"/>
    <property type="match status" value="1"/>
</dbReference>
<dbReference type="Gene3D" id="3.50.50.60">
    <property type="entry name" value="FAD/NAD(P)-binding domain"/>
    <property type="match status" value="1"/>
</dbReference>
<evidence type="ECO:0000313" key="8">
    <source>
        <dbReference type="Proteomes" id="UP001628193"/>
    </source>
</evidence>
<dbReference type="PRINTS" id="PR00368">
    <property type="entry name" value="FADPNR"/>
</dbReference>
<name>A0ABQ0C7G4_9PROT</name>
<dbReference type="Gene3D" id="3.30.70.20">
    <property type="match status" value="1"/>
</dbReference>
<dbReference type="RefSeq" id="WP_420904544.1">
    <property type="nucleotide sequence ID" value="NZ_BAAFGK010000004.1"/>
</dbReference>
<keyword evidence="3" id="KW-0560">Oxidoreductase</keyword>
<evidence type="ECO:0000256" key="2">
    <source>
        <dbReference type="ARBA" id="ARBA00022723"/>
    </source>
</evidence>
<dbReference type="PROSITE" id="PS51379">
    <property type="entry name" value="4FE4S_FER_2"/>
    <property type="match status" value="1"/>
</dbReference>
<evidence type="ECO:0000313" key="7">
    <source>
        <dbReference type="EMBL" id="GAB0056823.1"/>
    </source>
</evidence>
<comment type="caution">
    <text evidence="7">The sequence shown here is derived from an EMBL/GenBank/DDBJ whole genome shotgun (WGS) entry which is preliminary data.</text>
</comment>
<evidence type="ECO:0000256" key="1">
    <source>
        <dbReference type="ARBA" id="ARBA00022485"/>
    </source>
</evidence>
<organism evidence="7 8">
    <name type="scientific">Candidatus Magnetaquiglobus chichijimensis</name>
    <dbReference type="NCBI Taxonomy" id="3141448"/>
    <lineage>
        <taxon>Bacteria</taxon>
        <taxon>Pseudomonadati</taxon>
        <taxon>Pseudomonadota</taxon>
        <taxon>Magnetococcia</taxon>
        <taxon>Magnetococcales</taxon>
        <taxon>Candidatus Magnetaquicoccaceae</taxon>
        <taxon>Candidatus Magnetaquiglobus</taxon>
    </lineage>
</organism>
<evidence type="ECO:0000259" key="6">
    <source>
        <dbReference type="PROSITE" id="PS51379"/>
    </source>
</evidence>
<keyword evidence="8" id="KW-1185">Reference proteome</keyword>
<evidence type="ECO:0000256" key="4">
    <source>
        <dbReference type="ARBA" id="ARBA00023004"/>
    </source>
</evidence>
<evidence type="ECO:0000256" key="3">
    <source>
        <dbReference type="ARBA" id="ARBA00023002"/>
    </source>
</evidence>
<dbReference type="InterPro" id="IPR017896">
    <property type="entry name" value="4Fe4S_Fe-S-bd"/>
</dbReference>
<sequence length="418" mass="45674">MADANAAGQTILVVGGGISGLTTAVEAAETGYHVLLVEKDPHLGGRVSQHNKYFPKLCSPTCGLEINYQRIKNNARIRYLTLSEVVDIQGAEGDYTVRIQKNPRYVTEACTGCGDCSAVCTAEVPDPYNFGMRQVKAIRNNHAMAFPSWYYMDPEYAKTDEAQKVAKVCPAGAIKPDMQAEIVEEKVAAIVWATGWKPYDAEKILPYGFGQYANVTTNMRFERLANVYGPTGGKIVRADGKEAKNVAFIQCAGSRDHNYLPFCSRICCLASMKQAAYVRDQYPDSKVTIFYIDLRAMDRYESFLQKTRDDQGISWIKSKPARIEEDGHGNPVVVGENTLTGERYAMPFDLVVLATGMEPNSAVDAKVPYSEVRQDEYGFVTGGVLSAGCAAMPTDVASSVQSATAMAMKAIHAAVKRG</sequence>
<gene>
    <name evidence="7" type="ORF">SIID45300_01135</name>
</gene>
<accession>A0ABQ0C7G4</accession>
<protein>
    <recommendedName>
        <fullName evidence="6">4Fe-4S ferredoxin-type domain-containing protein</fullName>
    </recommendedName>
</protein>
<feature type="domain" description="4Fe-4S ferredoxin-type" evidence="6">
    <location>
        <begin position="101"/>
        <end position="130"/>
    </location>
</feature>
<dbReference type="Pfam" id="PF13450">
    <property type="entry name" value="NAD_binding_8"/>
    <property type="match status" value="1"/>
</dbReference>
<evidence type="ECO:0000256" key="5">
    <source>
        <dbReference type="ARBA" id="ARBA00023014"/>
    </source>
</evidence>
<dbReference type="InterPro" id="IPR036188">
    <property type="entry name" value="FAD/NAD-bd_sf"/>
</dbReference>
<keyword evidence="2" id="KW-0479">Metal-binding</keyword>
<dbReference type="InterPro" id="IPR039650">
    <property type="entry name" value="HdrA-like"/>
</dbReference>
<proteinExistence type="predicted"/>
<dbReference type="PANTHER" id="PTHR43498">
    <property type="entry name" value="FERREDOXIN:COB-COM HETERODISULFIDE REDUCTASE SUBUNIT A"/>
    <property type="match status" value="1"/>
</dbReference>
<keyword evidence="5" id="KW-0411">Iron-sulfur</keyword>
<reference evidence="7 8" key="1">
    <citation type="submission" date="2024-09" db="EMBL/GenBank/DDBJ databases">
        <title>Draft genome sequence of Candidatus Magnetaquicoccaceae bacterium FCR-1.</title>
        <authorList>
            <person name="Shimoshige H."/>
            <person name="Shimamura S."/>
            <person name="Taoka A."/>
            <person name="Kobayashi H."/>
            <person name="Maekawa T."/>
        </authorList>
    </citation>
    <scope>NUCLEOTIDE SEQUENCE [LARGE SCALE GENOMIC DNA]</scope>
    <source>
        <strain evidence="7 8">FCR-1</strain>
    </source>
</reference>